<evidence type="ECO:0000313" key="1">
    <source>
        <dbReference type="EMBL" id="SHN88928.1"/>
    </source>
</evidence>
<accession>A0A1M7V133</accession>
<sequence length="44" mass="4225">MVADPDAPPSPEVVAAAVSSLGADAAGSVVGRELVLGRGGQPRP</sequence>
<evidence type="ECO:0000313" key="2">
    <source>
        <dbReference type="Proteomes" id="UP000184428"/>
    </source>
</evidence>
<name>A0A1M7V133_9ACTN</name>
<reference evidence="1 2" key="1">
    <citation type="submission" date="2016-12" db="EMBL/GenBank/DDBJ databases">
        <authorList>
            <person name="Song W.-J."/>
            <person name="Kurnit D.M."/>
        </authorList>
    </citation>
    <scope>NUCLEOTIDE SEQUENCE [LARGE SCALE GENOMIC DNA]</scope>
    <source>
        <strain evidence="1 2">DSM 43162</strain>
    </source>
</reference>
<dbReference type="Proteomes" id="UP000184428">
    <property type="component" value="Unassembled WGS sequence"/>
</dbReference>
<organism evidence="1 2">
    <name type="scientific">Geodermatophilus obscurus</name>
    <dbReference type="NCBI Taxonomy" id="1861"/>
    <lineage>
        <taxon>Bacteria</taxon>
        <taxon>Bacillati</taxon>
        <taxon>Actinomycetota</taxon>
        <taxon>Actinomycetes</taxon>
        <taxon>Geodermatophilales</taxon>
        <taxon>Geodermatophilaceae</taxon>
        <taxon>Geodermatophilus</taxon>
    </lineage>
</organism>
<dbReference type="RefSeq" id="WP_280173912.1">
    <property type="nucleotide sequence ID" value="NZ_FRDM01000067.1"/>
</dbReference>
<gene>
    <name evidence="1" type="ORF">SAMN05660350_04919</name>
</gene>
<protein>
    <submittedName>
        <fullName evidence="1">Uncharacterized protein</fullName>
    </submittedName>
</protein>
<dbReference type="AlphaFoldDB" id="A0A1M7V133"/>
<proteinExistence type="predicted"/>
<dbReference type="EMBL" id="FRDM01000067">
    <property type="protein sequence ID" value="SHN88928.1"/>
    <property type="molecule type" value="Genomic_DNA"/>
</dbReference>